<dbReference type="PROSITE" id="PS50932">
    <property type="entry name" value="HTH_LACI_2"/>
    <property type="match status" value="1"/>
</dbReference>
<keyword evidence="2" id="KW-0238">DNA-binding</keyword>
<feature type="domain" description="HTH lacI-type" evidence="5">
    <location>
        <begin position="22"/>
        <end position="76"/>
    </location>
</feature>
<keyword evidence="3" id="KW-0804">Transcription</keyword>
<dbReference type="PANTHER" id="PTHR30146">
    <property type="entry name" value="LACI-RELATED TRANSCRIPTIONAL REPRESSOR"/>
    <property type="match status" value="1"/>
</dbReference>
<dbReference type="InterPro" id="IPR000843">
    <property type="entry name" value="HTH_LacI"/>
</dbReference>
<name>C7R2P5_JONDD</name>
<dbReference type="InterPro" id="IPR028082">
    <property type="entry name" value="Peripla_BP_I"/>
</dbReference>
<dbReference type="HOGENOM" id="CLU_037628_6_0_11"/>
<dbReference type="Gene3D" id="1.10.260.40">
    <property type="entry name" value="lambda repressor-like DNA-binding domains"/>
    <property type="match status" value="1"/>
</dbReference>
<keyword evidence="1" id="KW-0805">Transcription regulation</keyword>
<dbReference type="KEGG" id="jde:Jden_2404"/>
<dbReference type="Proteomes" id="UP000000628">
    <property type="component" value="Chromosome"/>
</dbReference>
<reference evidence="6 7" key="1">
    <citation type="journal article" date="2009" name="Stand. Genomic Sci.">
        <title>Complete genome sequence of Jonesia denitrificans type strain (Prevot 55134).</title>
        <authorList>
            <person name="Pukall R."/>
            <person name="Gehrich-Schroter G."/>
            <person name="Lapidus A."/>
            <person name="Nolan M."/>
            <person name="Glavina Del Rio T."/>
            <person name="Lucas S."/>
            <person name="Chen F."/>
            <person name="Tice H."/>
            <person name="Pitluck S."/>
            <person name="Cheng J.F."/>
            <person name="Copeland A."/>
            <person name="Saunders E."/>
            <person name="Brettin T."/>
            <person name="Detter J.C."/>
            <person name="Bruce D."/>
            <person name="Goodwin L."/>
            <person name="Pati A."/>
            <person name="Ivanova N."/>
            <person name="Mavromatis K."/>
            <person name="Ovchinnikova G."/>
            <person name="Chen A."/>
            <person name="Palaniappan K."/>
            <person name="Land M."/>
            <person name="Hauser L."/>
            <person name="Chang Y.J."/>
            <person name="Jeffries C.D."/>
            <person name="Chain P."/>
            <person name="Goker M."/>
            <person name="Bristow J."/>
            <person name="Eisen J.A."/>
            <person name="Markowitz V."/>
            <person name="Hugenholtz P."/>
            <person name="Kyrpides N.C."/>
            <person name="Klenk H.P."/>
            <person name="Han C."/>
        </authorList>
    </citation>
    <scope>NUCLEOTIDE SEQUENCE [LARGE SCALE GENOMIC DNA]</scope>
    <source>
        <strain evidence="7">ATCC 14870 / DSM 20603 / BCRC 15368 / CIP 55.134 / JCM 11481 / NBRC 15587 / NCTC 10816 / Prevot 55134</strain>
    </source>
</reference>
<dbReference type="SMART" id="SM00354">
    <property type="entry name" value="HTH_LACI"/>
    <property type="match status" value="1"/>
</dbReference>
<keyword evidence="6" id="KW-0413">Isomerase</keyword>
<dbReference type="GO" id="GO:0003700">
    <property type="term" value="F:DNA-binding transcription factor activity"/>
    <property type="evidence" value="ECO:0007669"/>
    <property type="project" value="TreeGrafter"/>
</dbReference>
<dbReference type="SUPFAM" id="SSF53822">
    <property type="entry name" value="Periplasmic binding protein-like I"/>
    <property type="match status" value="1"/>
</dbReference>
<dbReference type="GO" id="GO:0000976">
    <property type="term" value="F:transcription cis-regulatory region binding"/>
    <property type="evidence" value="ECO:0007669"/>
    <property type="project" value="TreeGrafter"/>
</dbReference>
<proteinExistence type="predicted"/>
<dbReference type="Pfam" id="PF00356">
    <property type="entry name" value="LacI"/>
    <property type="match status" value="1"/>
</dbReference>
<accession>C7R2P5</accession>
<evidence type="ECO:0000256" key="4">
    <source>
        <dbReference type="SAM" id="MobiDB-lite"/>
    </source>
</evidence>
<dbReference type="Gene3D" id="3.40.50.2300">
    <property type="match status" value="2"/>
</dbReference>
<dbReference type="SUPFAM" id="SSF47413">
    <property type="entry name" value="lambda repressor-like DNA-binding domains"/>
    <property type="match status" value="1"/>
</dbReference>
<dbReference type="InterPro" id="IPR010982">
    <property type="entry name" value="Lambda_DNA-bd_dom_sf"/>
</dbReference>
<dbReference type="CDD" id="cd01392">
    <property type="entry name" value="HTH_LacI"/>
    <property type="match status" value="1"/>
</dbReference>
<feature type="region of interest" description="Disordered" evidence="4">
    <location>
        <begin position="1"/>
        <end position="21"/>
    </location>
</feature>
<dbReference type="PANTHER" id="PTHR30146:SF138">
    <property type="entry name" value="TRANSCRIPTIONAL REGULATORY PROTEIN"/>
    <property type="match status" value="1"/>
</dbReference>
<dbReference type="EMBL" id="CP001706">
    <property type="protein sequence ID" value="ACV10036.1"/>
    <property type="molecule type" value="Genomic_DNA"/>
</dbReference>
<dbReference type="CDD" id="cd06267">
    <property type="entry name" value="PBP1_LacI_sugar_binding-like"/>
    <property type="match status" value="1"/>
</dbReference>
<dbReference type="InterPro" id="IPR046335">
    <property type="entry name" value="LacI/GalR-like_sensor"/>
</dbReference>
<sequence>MGGDETGDNHRVSQPPSPSRRATIYDVARAAGVSAATVSRAFSRPGKVSAATAEQIRLAAESVGYQAAPSRTVLPGRTHRRGMISLVVSDITNPVFFELIRGAEEEAALNGYTLLLAHSRESGDIEREAVERSLDIVDGVILTSTRMPGTAIRAMARQTPTLVINRIISGVPNLFVDHVSGTRHVVDHLAALGHTDILYLAGPDASWASGVRWQTIKEHGATRGMRATALASVAPTMDGGAALTDAILSTRATAIIGFNDMLALGAMKAMRHHGVRIPKDRSFVGFDNSTGSDLVEPGLTSVAAPQHTLGATAVRTLLAMLRDHGPTPHHSVRLPTRLVIRGSTGPAAQ</sequence>
<evidence type="ECO:0000313" key="6">
    <source>
        <dbReference type="EMBL" id="ACV10036.1"/>
    </source>
</evidence>
<gene>
    <name evidence="6" type="ordered locus">Jden_2404</name>
</gene>
<protein>
    <submittedName>
        <fullName evidence="6">Transcriptional regulator, LacI family</fullName>
        <ecNumber evidence="6">5.1.1.1</ecNumber>
    </submittedName>
</protein>
<evidence type="ECO:0000256" key="1">
    <source>
        <dbReference type="ARBA" id="ARBA00023015"/>
    </source>
</evidence>
<evidence type="ECO:0000313" key="7">
    <source>
        <dbReference type="Proteomes" id="UP000000628"/>
    </source>
</evidence>
<keyword evidence="7" id="KW-1185">Reference proteome</keyword>
<evidence type="ECO:0000259" key="5">
    <source>
        <dbReference type="PROSITE" id="PS50932"/>
    </source>
</evidence>
<organism evidence="6 7">
    <name type="scientific">Jonesia denitrificans (strain ATCC 14870 / DSM 20603 / BCRC 15368 / CIP 55.134 / JCM 11481 / NBRC 15587 / NCTC 10816 / Prevot 55134)</name>
    <name type="common">Listeria denitrificans</name>
    <dbReference type="NCBI Taxonomy" id="471856"/>
    <lineage>
        <taxon>Bacteria</taxon>
        <taxon>Bacillati</taxon>
        <taxon>Actinomycetota</taxon>
        <taxon>Actinomycetes</taxon>
        <taxon>Micrococcales</taxon>
        <taxon>Jonesiaceae</taxon>
        <taxon>Jonesia</taxon>
    </lineage>
</organism>
<evidence type="ECO:0000256" key="2">
    <source>
        <dbReference type="ARBA" id="ARBA00023125"/>
    </source>
</evidence>
<dbReference type="STRING" id="471856.Jden_2404"/>
<evidence type="ECO:0000256" key="3">
    <source>
        <dbReference type="ARBA" id="ARBA00023163"/>
    </source>
</evidence>
<dbReference type="GO" id="GO:0008784">
    <property type="term" value="F:alanine racemase activity"/>
    <property type="evidence" value="ECO:0007669"/>
    <property type="project" value="UniProtKB-EC"/>
</dbReference>
<dbReference type="EC" id="5.1.1.1" evidence="6"/>
<dbReference type="Pfam" id="PF13377">
    <property type="entry name" value="Peripla_BP_3"/>
    <property type="match status" value="1"/>
</dbReference>
<dbReference type="AlphaFoldDB" id="C7R2P5"/>
<dbReference type="OrthoDB" id="3258243at2"/>
<dbReference type="eggNOG" id="COG1609">
    <property type="taxonomic scope" value="Bacteria"/>
</dbReference>